<gene>
    <name evidence="3" type="ORF">S12H4_41928</name>
</gene>
<dbReference type="PANTHER" id="PTHR35372">
    <property type="entry name" value="ATP BINDING PROTEIN-RELATED"/>
    <property type="match status" value="1"/>
</dbReference>
<dbReference type="InterPro" id="IPR051620">
    <property type="entry name" value="ORF904-like_C"/>
</dbReference>
<evidence type="ECO:0000259" key="2">
    <source>
        <dbReference type="SMART" id="SM00885"/>
    </source>
</evidence>
<feature type="non-terminal residue" evidence="3">
    <location>
        <position position="1"/>
    </location>
</feature>
<feature type="non-terminal residue" evidence="3">
    <location>
        <position position="260"/>
    </location>
</feature>
<comment type="caution">
    <text evidence="3">The sequence shown here is derived from an EMBL/GenBank/DDBJ whole genome shotgun (WGS) entry which is preliminary data.</text>
</comment>
<dbReference type="PANTHER" id="PTHR35372:SF2">
    <property type="entry name" value="SF3 HELICASE DOMAIN-CONTAINING PROTEIN"/>
    <property type="match status" value="1"/>
</dbReference>
<organism evidence="3">
    <name type="scientific">marine sediment metagenome</name>
    <dbReference type="NCBI Taxonomy" id="412755"/>
    <lineage>
        <taxon>unclassified sequences</taxon>
        <taxon>metagenomes</taxon>
        <taxon>ecological metagenomes</taxon>
    </lineage>
</organism>
<accession>X1TYN9</accession>
<proteinExistence type="predicted"/>
<evidence type="ECO:0000256" key="1">
    <source>
        <dbReference type="ARBA" id="ARBA00022801"/>
    </source>
</evidence>
<name>X1TYN9_9ZZZZ</name>
<dbReference type="Pfam" id="PF08706">
    <property type="entry name" value="D5_N"/>
    <property type="match status" value="1"/>
</dbReference>
<reference evidence="3" key="1">
    <citation type="journal article" date="2014" name="Front. Microbiol.">
        <title>High frequency of phylogenetically diverse reductive dehalogenase-homologous genes in deep subseafloor sedimentary metagenomes.</title>
        <authorList>
            <person name="Kawai M."/>
            <person name="Futagami T."/>
            <person name="Toyoda A."/>
            <person name="Takaki Y."/>
            <person name="Nishi S."/>
            <person name="Hori S."/>
            <person name="Arai W."/>
            <person name="Tsubouchi T."/>
            <person name="Morono Y."/>
            <person name="Uchiyama I."/>
            <person name="Ito T."/>
            <person name="Fujiyama A."/>
            <person name="Inagaki F."/>
            <person name="Takami H."/>
        </authorList>
    </citation>
    <scope>NUCLEOTIDE SEQUENCE</scope>
    <source>
        <strain evidence="3">Expedition CK06-06</strain>
    </source>
</reference>
<keyword evidence="1" id="KW-0378">Hydrolase</keyword>
<dbReference type="AlphaFoldDB" id="X1TYN9"/>
<dbReference type="GO" id="GO:0016787">
    <property type="term" value="F:hydrolase activity"/>
    <property type="evidence" value="ECO:0007669"/>
    <property type="project" value="UniProtKB-KW"/>
</dbReference>
<sequence length="260" mass="29767">HSLAVEKLLENCAFIQHCRDNATTLSEPYWWSMVHILVVFGKPGTRKIHELSQPYPRYTKEETEQKIKEARKAGEKEIAPHTCSFIQRDLGFSCPESCQAKALDVKSPAGLAAKLAAPKVFNLTDLGNAERLIRRHGENIRYSEERKRWLVWNGKVWEWDFGAKVMALAKETVRNILREAADEKDDEKRKELIKHAVRSESDRRLTAMISLAQSELGVPMKGNELNTSPWFFNCLNGTVDLRTSELLPHNREDLITIMSP</sequence>
<feature type="domain" description="Bacteriophage/plasmid primase P4 C-terminal" evidence="2">
    <location>
        <begin position="129"/>
        <end position="260"/>
    </location>
</feature>
<evidence type="ECO:0000313" key="3">
    <source>
        <dbReference type="EMBL" id="GAJ10389.1"/>
    </source>
</evidence>
<dbReference type="InterPro" id="IPR014818">
    <property type="entry name" value="Phage/plasmid_primase_P4_C"/>
</dbReference>
<dbReference type="EMBL" id="BARW01025604">
    <property type="protein sequence ID" value="GAJ10389.1"/>
    <property type="molecule type" value="Genomic_DNA"/>
</dbReference>
<dbReference type="SMART" id="SM00885">
    <property type="entry name" value="D5_N"/>
    <property type="match status" value="1"/>
</dbReference>
<protein>
    <recommendedName>
        <fullName evidence="2">Bacteriophage/plasmid primase P4 C-terminal domain-containing protein</fullName>
    </recommendedName>
</protein>